<dbReference type="AlphaFoldDB" id="A0A2T4B1R8"/>
<evidence type="ECO:0000313" key="1">
    <source>
        <dbReference type="EMBL" id="PTB63269.1"/>
    </source>
</evidence>
<protein>
    <submittedName>
        <fullName evidence="1">Uncharacterized protein</fullName>
    </submittedName>
</protein>
<organism evidence="1 2">
    <name type="scientific">Trichoderma citrinoviride</name>
    <dbReference type="NCBI Taxonomy" id="58853"/>
    <lineage>
        <taxon>Eukaryota</taxon>
        <taxon>Fungi</taxon>
        <taxon>Dikarya</taxon>
        <taxon>Ascomycota</taxon>
        <taxon>Pezizomycotina</taxon>
        <taxon>Sordariomycetes</taxon>
        <taxon>Hypocreomycetidae</taxon>
        <taxon>Hypocreales</taxon>
        <taxon>Hypocreaceae</taxon>
        <taxon>Trichoderma</taxon>
    </lineage>
</organism>
<dbReference type="GeneID" id="36599504"/>
<sequence length="242" mass="26646">MFSPMRSILSEVLTPQTISLGTALVLASVGGTYALKVRNRLRRTDPGQIQSSLKPSDSFNNSHTMRTLVNPRNHVTKGDSHSTILALCSKYDTPSEEDVLSAFLKGFFAGPVFLPESIALSLFSIVKLPPKATTLWDTFQIADIELSGSHTAAPTGSRVDVVFGDSRREFAGCHRFTVKKVGNNGFDEDEIRFCVSLECLVCNPLTNRQGGSDLLHFLHNKYSYLLYRDALAHIKCVYGNST</sequence>
<dbReference type="EMBL" id="KZ680219">
    <property type="protein sequence ID" value="PTB63269.1"/>
    <property type="molecule type" value="Genomic_DNA"/>
</dbReference>
<dbReference type="Proteomes" id="UP000241546">
    <property type="component" value="Unassembled WGS sequence"/>
</dbReference>
<accession>A0A2T4B1R8</accession>
<gene>
    <name evidence="1" type="ORF">BBK36DRAFT_1126497</name>
</gene>
<proteinExistence type="predicted"/>
<dbReference type="OrthoDB" id="3354680at2759"/>
<evidence type="ECO:0000313" key="2">
    <source>
        <dbReference type="Proteomes" id="UP000241546"/>
    </source>
</evidence>
<keyword evidence="2" id="KW-1185">Reference proteome</keyword>
<name>A0A2T4B1R8_9HYPO</name>
<reference evidence="2" key="1">
    <citation type="submission" date="2016-07" db="EMBL/GenBank/DDBJ databases">
        <title>Multiple horizontal gene transfer events from other fungi enriched the ability of initially mycotrophic Trichoderma (Ascomycota) to feed on dead plant biomass.</title>
        <authorList>
            <consortium name="DOE Joint Genome Institute"/>
            <person name="Atanasova L."/>
            <person name="Chenthamara K."/>
            <person name="Zhang J."/>
            <person name="Grujic M."/>
            <person name="Henrissat B."/>
            <person name="Kuo A."/>
            <person name="Aerts A."/>
            <person name="Salamov A."/>
            <person name="Lipzen A."/>
            <person name="Labutti K."/>
            <person name="Barry K."/>
            <person name="Miao Y."/>
            <person name="Rahimi M.J."/>
            <person name="Shen Q."/>
            <person name="Grigoriev I.V."/>
            <person name="Kubicek C.P."/>
            <person name="Druzhinina I.S."/>
        </authorList>
    </citation>
    <scope>NUCLEOTIDE SEQUENCE [LARGE SCALE GENOMIC DNA]</scope>
    <source>
        <strain evidence="2">TUCIM 6016</strain>
    </source>
</reference>
<dbReference type="RefSeq" id="XP_024746589.1">
    <property type="nucleotide sequence ID" value="XM_024891386.1"/>
</dbReference>